<evidence type="ECO:0000256" key="3">
    <source>
        <dbReference type="ARBA" id="ARBA00023319"/>
    </source>
</evidence>
<dbReference type="GO" id="GO:0005886">
    <property type="term" value="C:plasma membrane"/>
    <property type="evidence" value="ECO:0007669"/>
    <property type="project" value="TreeGrafter"/>
</dbReference>
<dbReference type="Gene3D" id="2.60.40.10">
    <property type="entry name" value="Immunoglobulins"/>
    <property type="match status" value="15"/>
</dbReference>
<feature type="domain" description="Ig-like" evidence="4">
    <location>
        <begin position="1176"/>
        <end position="1250"/>
    </location>
</feature>
<feature type="domain" description="Ig-like" evidence="4">
    <location>
        <begin position="393"/>
        <end position="484"/>
    </location>
</feature>
<feature type="domain" description="Ig-like" evidence="4">
    <location>
        <begin position="299"/>
        <end position="389"/>
    </location>
</feature>
<dbReference type="InterPro" id="IPR036179">
    <property type="entry name" value="Ig-like_dom_sf"/>
</dbReference>
<feature type="domain" description="Ig-like" evidence="4">
    <location>
        <begin position="586"/>
        <end position="671"/>
    </location>
</feature>
<gene>
    <name evidence="5" type="ORF">OSB1V03_LOCUS236</name>
</gene>
<dbReference type="FunFam" id="2.60.40.10:FF:000107">
    <property type="entry name" value="Myosin, light chain kinase a"/>
    <property type="match status" value="1"/>
</dbReference>
<evidence type="ECO:0000313" key="6">
    <source>
        <dbReference type="Proteomes" id="UP000759131"/>
    </source>
</evidence>
<feature type="domain" description="Ig-like" evidence="4">
    <location>
        <begin position="672"/>
        <end position="759"/>
    </location>
</feature>
<feature type="domain" description="Ig-like" evidence="4">
    <location>
        <begin position="767"/>
        <end position="854"/>
    </location>
</feature>
<dbReference type="InterPro" id="IPR013098">
    <property type="entry name" value="Ig_I-set"/>
</dbReference>
<dbReference type="Pfam" id="PF07679">
    <property type="entry name" value="I-set"/>
    <property type="match status" value="9"/>
</dbReference>
<evidence type="ECO:0000256" key="1">
    <source>
        <dbReference type="ARBA" id="ARBA00022729"/>
    </source>
</evidence>
<feature type="domain" description="Ig-like" evidence="4">
    <location>
        <begin position="1047"/>
        <end position="1085"/>
    </location>
</feature>
<evidence type="ECO:0000313" key="5">
    <source>
        <dbReference type="EMBL" id="CAD7619737.1"/>
    </source>
</evidence>
<dbReference type="SMART" id="SM00409">
    <property type="entry name" value="IG"/>
    <property type="match status" value="9"/>
</dbReference>
<feature type="domain" description="Ig-like" evidence="4">
    <location>
        <begin position="1252"/>
        <end position="1326"/>
    </location>
</feature>
<dbReference type="InterPro" id="IPR007110">
    <property type="entry name" value="Ig-like_dom"/>
</dbReference>
<dbReference type="OrthoDB" id="6435907at2759"/>
<keyword evidence="3" id="KW-0393">Immunoglobulin domain</keyword>
<protein>
    <recommendedName>
        <fullName evidence="4">Ig-like domain-containing protein</fullName>
    </recommendedName>
</protein>
<keyword evidence="1" id="KW-0732">Signal</keyword>
<reference evidence="5" key="1">
    <citation type="submission" date="2020-11" db="EMBL/GenBank/DDBJ databases">
        <authorList>
            <person name="Tran Van P."/>
        </authorList>
    </citation>
    <scope>NUCLEOTIDE SEQUENCE</scope>
</reference>
<dbReference type="InterPro" id="IPR003599">
    <property type="entry name" value="Ig_sub"/>
</dbReference>
<dbReference type="PANTHER" id="PTHR45080">
    <property type="entry name" value="CONTACTIN 5"/>
    <property type="match status" value="1"/>
</dbReference>
<dbReference type="PROSITE" id="PS50835">
    <property type="entry name" value="IG_LIKE"/>
    <property type="match status" value="14"/>
</dbReference>
<dbReference type="PANTHER" id="PTHR45080:SF8">
    <property type="entry name" value="IG-LIKE DOMAIN-CONTAINING PROTEIN"/>
    <property type="match status" value="1"/>
</dbReference>
<feature type="domain" description="Ig-like" evidence="4">
    <location>
        <begin position="1"/>
        <end position="71"/>
    </location>
</feature>
<dbReference type="Proteomes" id="UP000759131">
    <property type="component" value="Unassembled WGS sequence"/>
</dbReference>
<keyword evidence="2" id="KW-1015">Disulfide bond</keyword>
<feature type="domain" description="Ig-like" evidence="4">
    <location>
        <begin position="223"/>
        <end position="297"/>
    </location>
</feature>
<accession>A0A7R9PT61</accession>
<dbReference type="GO" id="GO:0007156">
    <property type="term" value="P:homophilic cell adhesion via plasma membrane adhesion molecules"/>
    <property type="evidence" value="ECO:0007669"/>
    <property type="project" value="TreeGrafter"/>
</dbReference>
<dbReference type="InterPro" id="IPR013783">
    <property type="entry name" value="Ig-like_fold"/>
</dbReference>
<evidence type="ECO:0000259" key="4">
    <source>
        <dbReference type="PROSITE" id="PS50835"/>
    </source>
</evidence>
<feature type="domain" description="Ig-like" evidence="4">
    <location>
        <begin position="128"/>
        <end position="219"/>
    </location>
</feature>
<dbReference type="InterPro" id="IPR003598">
    <property type="entry name" value="Ig_sub2"/>
</dbReference>
<dbReference type="SMART" id="SM00408">
    <property type="entry name" value="IGc2"/>
    <property type="match status" value="9"/>
</dbReference>
<feature type="domain" description="Ig-like" evidence="4">
    <location>
        <begin position="488"/>
        <end position="578"/>
    </location>
</feature>
<dbReference type="Pfam" id="PF13927">
    <property type="entry name" value="Ig_3"/>
    <property type="match status" value="2"/>
</dbReference>
<dbReference type="SUPFAM" id="SSF48726">
    <property type="entry name" value="Immunoglobulin"/>
    <property type="match status" value="14"/>
</dbReference>
<dbReference type="EMBL" id="CAJPIZ010000038">
    <property type="protein sequence ID" value="CAG2100167.1"/>
    <property type="molecule type" value="Genomic_DNA"/>
</dbReference>
<evidence type="ECO:0000256" key="2">
    <source>
        <dbReference type="ARBA" id="ARBA00023157"/>
    </source>
</evidence>
<dbReference type="InterPro" id="IPR050958">
    <property type="entry name" value="Cell_Adh-Cytoskel_Orgn"/>
</dbReference>
<proteinExistence type="predicted"/>
<feature type="domain" description="Ig-like" evidence="4">
    <location>
        <begin position="858"/>
        <end position="949"/>
    </location>
</feature>
<name>A0A7R9PT61_9ACAR</name>
<feature type="domain" description="Ig-like" evidence="4">
    <location>
        <begin position="965"/>
        <end position="1043"/>
    </location>
</feature>
<organism evidence="5">
    <name type="scientific">Medioppia subpectinata</name>
    <dbReference type="NCBI Taxonomy" id="1979941"/>
    <lineage>
        <taxon>Eukaryota</taxon>
        <taxon>Metazoa</taxon>
        <taxon>Ecdysozoa</taxon>
        <taxon>Arthropoda</taxon>
        <taxon>Chelicerata</taxon>
        <taxon>Arachnida</taxon>
        <taxon>Acari</taxon>
        <taxon>Acariformes</taxon>
        <taxon>Sarcoptiformes</taxon>
        <taxon>Oribatida</taxon>
        <taxon>Brachypylina</taxon>
        <taxon>Oppioidea</taxon>
        <taxon>Oppiidae</taxon>
        <taxon>Medioppia</taxon>
    </lineage>
</organism>
<dbReference type="EMBL" id="OC854613">
    <property type="protein sequence ID" value="CAD7619737.1"/>
    <property type="molecule type" value="Genomic_DNA"/>
</dbReference>
<keyword evidence="6" id="KW-1185">Reference proteome</keyword>
<sequence length="1326" mass="150375">MFCSIHEGSLPVFFEWSRNGHQIKSSPDVNYKIENFDRFSTFAIKKIDRKDVANYTCVASNTFGSDSQTVMLLIKESGSLPVFFEWSRNGQTIKTNSESHYKIENSDRFSAFSIKQIDRKDEANYTFPKLSPIVNHRSQSQGSYFQITCTVQEGSQPLFFEWSKNGHQIKSSPDVNYKIENYKMFSTFTIERIERKDGANYSCVLRNAFGSDTQSIVLSIKVPKLTPIVNHKSQTLGSYFHTVCAVEKGSFPVFFEWSRNGQTLKTSPEVNYKIESSKKFSTLTIDEITRSDSANYTFPKLDPLYNKSQSEGSYLQITCTVQEGSPPLFFLWSRNGHQIKSSPDVNYKIETSLRSSTLSIETIDRNDSANYTCVVRNAIGSDTQSVVLTIKVPKLMPSLAAINQTEGTYFQVFCTVREGSTPLSFQWARDGQTLKSGPGVDYKIENFEMYSTFTIRKIDRRDVGNYTCVVRNGAGSDRQSVLLFIKVPKLVAFPNRVQTLGSYFQVFCTIQDGSLPLVFEWSRNGQKLKSSAHLNYKIENFDRHSTLTIASIERTDVGNYTCLVTNTLGTDRQGFDLSIRALKLTPLLSPRTQNEGSMFQMTCPVQEGSPPLFFEWLINGQIVKSKPDVNYKIENFKKYSTFTIDEIQRNDSANYTCIVRNALESDTLKLTPLLSPRTQSIDSYFQITCTMQEGSPPLFFEWVINGHTVKSSPDVNYKIENYKMFSAFTIEKITRSDFANYTCIVRDSVGSDRQTVLLTINALKLTPLLSPRTQSVGSVLQVTCAIQEGSPPLFFEWAINGHTVKSSPDVNYKIENFKKYSTFTIDEIQRNDSANYTCIVRDSVESDRQSVLLTINAPKLSSGLTHKNQSIGSMFKMLCSLEEGSVPVFFEWSRNGQTIKSKPDVNYKIDNFEDHSTLTMRSIDMSDVGNYTCVVSNEFGSNSRSILLSINALKLTPLYPRQQNEGSMFQMTCPVQEGSPPLFFEWLINGQIVKSTPDVNYKIENFKKYSTFTIDEIQRNDSANYTCIVRDSVGNDRQTVLLTINVPKLTPQLNSRTHSEGSYFQITCTAQGGSPPLFFEWSQNGHQIKSSPDVNYKIENFEIYTNSSSVPKLGYSVSHKTQTIGSIFHITCSLEEGSLPVFFEWSRNGQSLKSSPDVNYKIENFEMHSTFIIKTPNLAKHVSHKTQPIGTYFQIFCNLESGSLPVFYEWFRNGQTLRSGPDVNYKIENFKKFSTFSIDDIGRSDSANYTLPKLSYSVSHKTQTIGSIFHITCSLEEGSLPVFFEWSRNGQTLRSSPDVNYKIENFKKFSTFSIDEITRSDSGNYT</sequence>